<comment type="subcellular location">
    <subcellularLocation>
        <location evidence="1 7">Cell outer membrane</location>
        <topology evidence="1 7">Multi-pass membrane protein</topology>
    </subcellularLocation>
</comment>
<evidence type="ECO:0000256" key="7">
    <source>
        <dbReference type="PROSITE-ProRule" id="PRU01360"/>
    </source>
</evidence>
<evidence type="ECO:0000256" key="1">
    <source>
        <dbReference type="ARBA" id="ARBA00004571"/>
    </source>
</evidence>
<dbReference type="InterPro" id="IPR036942">
    <property type="entry name" value="Beta-barrel_TonB_sf"/>
</dbReference>
<dbReference type="SUPFAM" id="SSF49464">
    <property type="entry name" value="Carboxypeptidase regulatory domain-like"/>
    <property type="match status" value="1"/>
</dbReference>
<dbReference type="InterPro" id="IPR008969">
    <property type="entry name" value="CarboxyPept-like_regulatory"/>
</dbReference>
<keyword evidence="6 7" id="KW-0998">Cell outer membrane</keyword>
<dbReference type="PROSITE" id="PS52016">
    <property type="entry name" value="TONB_DEPENDENT_REC_3"/>
    <property type="match status" value="1"/>
</dbReference>
<dbReference type="Pfam" id="PF07715">
    <property type="entry name" value="Plug"/>
    <property type="match status" value="1"/>
</dbReference>
<gene>
    <name evidence="9" type="ORF">IAB80_08750</name>
</gene>
<dbReference type="InterPro" id="IPR012910">
    <property type="entry name" value="Plug_dom"/>
</dbReference>
<dbReference type="Gene3D" id="2.40.170.20">
    <property type="entry name" value="TonB-dependent receptor, beta-barrel domain"/>
    <property type="match status" value="1"/>
</dbReference>
<organism evidence="9 10">
    <name type="scientific">Candidatus Cryptobacteroides excrementipullorum</name>
    <dbReference type="NCBI Taxonomy" id="2840761"/>
    <lineage>
        <taxon>Bacteria</taxon>
        <taxon>Pseudomonadati</taxon>
        <taxon>Bacteroidota</taxon>
        <taxon>Bacteroidia</taxon>
        <taxon>Bacteroidales</taxon>
        <taxon>Candidatus Cryptobacteroides</taxon>
    </lineage>
</organism>
<reference evidence="9" key="1">
    <citation type="submission" date="2020-10" db="EMBL/GenBank/DDBJ databases">
        <authorList>
            <person name="Gilroy R."/>
        </authorList>
    </citation>
    <scope>NUCLEOTIDE SEQUENCE</scope>
    <source>
        <strain evidence="9">2478</strain>
    </source>
</reference>
<proteinExistence type="inferred from homology"/>
<dbReference type="NCBIfam" id="TIGR04056">
    <property type="entry name" value="OMP_RagA_SusC"/>
    <property type="match status" value="1"/>
</dbReference>
<dbReference type="InterPro" id="IPR039426">
    <property type="entry name" value="TonB-dep_rcpt-like"/>
</dbReference>
<dbReference type="Pfam" id="PF13715">
    <property type="entry name" value="CarbopepD_reg_2"/>
    <property type="match status" value="1"/>
</dbReference>
<keyword evidence="3 7" id="KW-1134">Transmembrane beta strand</keyword>
<evidence type="ECO:0000259" key="8">
    <source>
        <dbReference type="Pfam" id="PF07715"/>
    </source>
</evidence>
<protein>
    <submittedName>
        <fullName evidence="9">TonB-dependent receptor</fullName>
    </submittedName>
</protein>
<name>A0A9D9IUH4_9BACT</name>
<evidence type="ECO:0000256" key="6">
    <source>
        <dbReference type="ARBA" id="ARBA00023237"/>
    </source>
</evidence>
<evidence type="ECO:0000256" key="4">
    <source>
        <dbReference type="ARBA" id="ARBA00022692"/>
    </source>
</evidence>
<reference evidence="9" key="2">
    <citation type="journal article" date="2021" name="PeerJ">
        <title>Extensive microbial diversity within the chicken gut microbiome revealed by metagenomics and culture.</title>
        <authorList>
            <person name="Gilroy R."/>
            <person name="Ravi A."/>
            <person name="Getino M."/>
            <person name="Pursley I."/>
            <person name="Horton D.L."/>
            <person name="Alikhan N.F."/>
            <person name="Baker D."/>
            <person name="Gharbi K."/>
            <person name="Hall N."/>
            <person name="Watson M."/>
            <person name="Adriaenssens E.M."/>
            <person name="Foster-Nyarko E."/>
            <person name="Jarju S."/>
            <person name="Secka A."/>
            <person name="Antonio M."/>
            <person name="Oren A."/>
            <person name="Chaudhuri R.R."/>
            <person name="La Ragione R."/>
            <person name="Hildebrand F."/>
            <person name="Pallen M.J."/>
        </authorList>
    </citation>
    <scope>NUCLEOTIDE SEQUENCE</scope>
    <source>
        <strain evidence="9">2478</strain>
    </source>
</reference>
<dbReference type="InterPro" id="IPR023996">
    <property type="entry name" value="TonB-dep_OMP_SusC/RagA"/>
</dbReference>
<dbReference type="Gene3D" id="2.170.130.10">
    <property type="entry name" value="TonB-dependent receptor, plug domain"/>
    <property type="match status" value="1"/>
</dbReference>
<evidence type="ECO:0000313" key="10">
    <source>
        <dbReference type="Proteomes" id="UP000823771"/>
    </source>
</evidence>
<feature type="domain" description="TonB-dependent receptor plug" evidence="8">
    <location>
        <begin position="139"/>
        <end position="237"/>
    </location>
</feature>
<dbReference type="EMBL" id="JADILZ010000081">
    <property type="protein sequence ID" value="MBO8478958.1"/>
    <property type="molecule type" value="Genomic_DNA"/>
</dbReference>
<comment type="similarity">
    <text evidence="7">Belongs to the TonB-dependent receptor family.</text>
</comment>
<comment type="caution">
    <text evidence="9">The sequence shown here is derived from an EMBL/GenBank/DDBJ whole genome shotgun (WGS) entry which is preliminary data.</text>
</comment>
<dbReference type="AlphaFoldDB" id="A0A9D9IUH4"/>
<evidence type="ECO:0000256" key="5">
    <source>
        <dbReference type="ARBA" id="ARBA00023136"/>
    </source>
</evidence>
<dbReference type="Gene3D" id="2.60.40.1120">
    <property type="entry name" value="Carboxypeptidase-like, regulatory domain"/>
    <property type="match status" value="1"/>
</dbReference>
<accession>A0A9D9IUH4</accession>
<keyword evidence="4 7" id="KW-0812">Transmembrane</keyword>
<evidence type="ECO:0000256" key="2">
    <source>
        <dbReference type="ARBA" id="ARBA00022448"/>
    </source>
</evidence>
<dbReference type="SUPFAM" id="SSF56935">
    <property type="entry name" value="Porins"/>
    <property type="match status" value="1"/>
</dbReference>
<evidence type="ECO:0000256" key="3">
    <source>
        <dbReference type="ARBA" id="ARBA00022452"/>
    </source>
</evidence>
<dbReference type="Proteomes" id="UP000823771">
    <property type="component" value="Unassembled WGS sequence"/>
</dbReference>
<dbReference type="NCBIfam" id="TIGR04057">
    <property type="entry name" value="SusC_RagA_signa"/>
    <property type="match status" value="1"/>
</dbReference>
<keyword evidence="5 7" id="KW-0472">Membrane</keyword>
<keyword evidence="9" id="KW-0675">Receptor</keyword>
<sequence length="999" mass="112443">MDSHFQPFQPLRELGKFNQGVRRIGQLLCVLSLFLAVSVLPVSAAGGDKVTGTVKDSYGKPLPGVAVMVVGTETGALTDESGVYSIDVAGPESELEFSCLGMLTVTQKVGHRSVVDVVMKDDIIGLEDVVVTGYTTMKRKDITGSVSSVSADKIERIPAYDLTTSLVGVAGIRLDGGSIRIRGTRSTNASNDPLIVLDGIPYDETLSSINPSDIESIDVLKDASSTAIYGARGANGVILVTTKQAKKGETRVTYDGFVGMGVNNWGTLDVMDADEYIAFQREASRAAGTWSSPEDDSVAFFGEEITNMNNGMNTDWMGPYFTKKRLWHNHNVTIASGTDKTQYKISLSYQNNEERYKGDKRDYFYLTTDLTHQVLPFLKVGISNRAYYSINKDKPDMFGSFLHMSPLTRKYNDDGTYNEYPFGDPFVKNPYMNEKEGVYENRTDEWKLYFRLFAQVDICKGLTFNTNFAYTPAFHSNGYYYDDRSVSYTDDRNVAGMANNRKTDWVWNNVLQYKRDFGKHSLDLSAVFEMQNRQTVNSSMSGKDQESPAYLWYNMSRLTDSKSISSSFVRTQMMSAIGRVQYSYDDRYIVTASFREDGASQLSAGNKWAFFPSGAVAWRISEESFVEDNADWISDLKLRASYGMTGNYSIAAYATLGTLYGTYANFGHGGETHLPGLEPETRPTPDLGWERNKMLDIGLDFGFFDGRLSGTFEWYDSRSYDLLYVKVLPYTTGFNRAWTNIGDTRNRGWELSLSGVPVSTKDFSLNLSASLYHNKEELLRLQDPDMKQDLNNNLFVGYPVNGVHYNYKQVGIWQEDEADLAAIYGQKPGEVKVADLDGNGVIDGDDRTILGTTRPDFVASLSVSGQWKNLDFSVDFYGEFGALAYDSRSTSGWATELGRWNTYKIDYWTPENPSNRHPRPVEGQSIRYLDATGYYDNDYVNIRNITVGYTLPEKWMGKVVKKTRFYITMNDPWGYSQFRDQGAISWWESYYMFGVNLQF</sequence>
<evidence type="ECO:0000313" key="9">
    <source>
        <dbReference type="EMBL" id="MBO8478958.1"/>
    </source>
</evidence>
<keyword evidence="2 7" id="KW-0813">Transport</keyword>
<dbReference type="InterPro" id="IPR037066">
    <property type="entry name" value="Plug_dom_sf"/>
</dbReference>
<dbReference type="GO" id="GO:0009279">
    <property type="term" value="C:cell outer membrane"/>
    <property type="evidence" value="ECO:0007669"/>
    <property type="project" value="UniProtKB-SubCell"/>
</dbReference>
<dbReference type="InterPro" id="IPR023997">
    <property type="entry name" value="TonB-dep_OMP_SusC/RagA_CS"/>
</dbReference>